<evidence type="ECO:0000259" key="3">
    <source>
        <dbReference type="Pfam" id="PF18558"/>
    </source>
</evidence>
<feature type="domain" description="Methyltransferase fungal type helix-turn-helix" evidence="3">
    <location>
        <begin position="20"/>
        <end position="106"/>
    </location>
</feature>
<dbReference type="KEGG" id="pfy:PFICI_07948"/>
<dbReference type="HOGENOM" id="CLU_043689_0_0_1"/>
<evidence type="ECO:0000313" key="4">
    <source>
        <dbReference type="EMBL" id="ETS80419.1"/>
    </source>
</evidence>
<dbReference type="STRING" id="1229662.W3X336"/>
<dbReference type="SUPFAM" id="SSF53335">
    <property type="entry name" value="S-adenosyl-L-methionine-dependent methyltransferases"/>
    <property type="match status" value="1"/>
</dbReference>
<dbReference type="InterPro" id="IPR029063">
    <property type="entry name" value="SAM-dependent_MTases_sf"/>
</dbReference>
<keyword evidence="5" id="KW-1185">Reference proteome</keyword>
<dbReference type="PANTHER" id="PTHR45681:SF6">
    <property type="entry name" value="POLYKETIDE SYNTHASE 37"/>
    <property type="match status" value="1"/>
</dbReference>
<evidence type="ECO:0008006" key="6">
    <source>
        <dbReference type="Google" id="ProtNLM"/>
    </source>
</evidence>
<keyword evidence="1" id="KW-0808">Transferase</keyword>
<dbReference type="CDD" id="cd02440">
    <property type="entry name" value="AdoMet_MTases"/>
    <property type="match status" value="1"/>
</dbReference>
<dbReference type="Pfam" id="PF18558">
    <property type="entry name" value="HTH_51"/>
    <property type="match status" value="1"/>
</dbReference>
<evidence type="ECO:0000313" key="5">
    <source>
        <dbReference type="Proteomes" id="UP000030651"/>
    </source>
</evidence>
<dbReference type="InterPro" id="IPR013217">
    <property type="entry name" value="Methyltransf_12"/>
</dbReference>
<dbReference type="RefSeq" id="XP_007834720.1">
    <property type="nucleotide sequence ID" value="XM_007836529.1"/>
</dbReference>
<organism evidence="4 5">
    <name type="scientific">Pestalotiopsis fici (strain W106-1 / CGMCC3.15140)</name>
    <dbReference type="NCBI Taxonomy" id="1229662"/>
    <lineage>
        <taxon>Eukaryota</taxon>
        <taxon>Fungi</taxon>
        <taxon>Dikarya</taxon>
        <taxon>Ascomycota</taxon>
        <taxon>Pezizomycotina</taxon>
        <taxon>Sordariomycetes</taxon>
        <taxon>Xylariomycetidae</taxon>
        <taxon>Amphisphaeriales</taxon>
        <taxon>Sporocadaceae</taxon>
        <taxon>Pestalotiopsis</taxon>
    </lineage>
</organism>
<dbReference type="InterPro" id="IPR050444">
    <property type="entry name" value="Polyketide_Synthase"/>
</dbReference>
<sequence>MPPSKNASLDADIVLEAFQNIKNATDNYILKNHMETFCSEFMPRASELAIAIFCNVFQELGCPIRSAAPGDKLPRVRHAPKHKKYVDYLYGVLENNGGLVETRGSDVIRTAKPCPSADIDTAFEELLRDRPAQVAEIKLMQLTSRHFVRGLLGEVEAVHFLFGSSEGRVLLDQLYATADSSKTVLEPLEALMTEIGESWVSQKEPLRILEVGAGTGGTTQRMLPALAALEGTQVQYTVSDLSAMLVSQASQTFAQYDFVKYAVIDIEKEPEPELLKSAHIILGSNVLHATLDLKSTLKNLHKMLRPDGFLVVHEMTAQMLWADAAFGLIEGWWRFEDERTHVLQNSKAWNKVLTAAGYSSVDWTDGRRPEAKSQQLIFAMASDPESMFGN</sequence>
<dbReference type="GeneID" id="19272961"/>
<gene>
    <name evidence="4" type="ORF">PFICI_07948</name>
</gene>
<dbReference type="Pfam" id="PF08242">
    <property type="entry name" value="Methyltransf_12"/>
    <property type="match status" value="1"/>
</dbReference>
<dbReference type="PANTHER" id="PTHR45681">
    <property type="entry name" value="POLYKETIDE SYNTHASE 44-RELATED"/>
    <property type="match status" value="1"/>
</dbReference>
<dbReference type="EMBL" id="KI912113">
    <property type="protein sequence ID" value="ETS80419.1"/>
    <property type="molecule type" value="Genomic_DNA"/>
</dbReference>
<feature type="domain" description="Methyltransferase type 12" evidence="2">
    <location>
        <begin position="209"/>
        <end position="310"/>
    </location>
</feature>
<reference evidence="5" key="1">
    <citation type="journal article" date="2015" name="BMC Genomics">
        <title>Genomic and transcriptomic analysis of the endophytic fungus Pestalotiopsis fici reveals its lifestyle and high potential for synthesis of natural products.</title>
        <authorList>
            <person name="Wang X."/>
            <person name="Zhang X."/>
            <person name="Liu L."/>
            <person name="Xiang M."/>
            <person name="Wang W."/>
            <person name="Sun X."/>
            <person name="Che Y."/>
            <person name="Guo L."/>
            <person name="Liu G."/>
            <person name="Guo L."/>
            <person name="Wang C."/>
            <person name="Yin W.B."/>
            <person name="Stadler M."/>
            <person name="Zhang X."/>
            <person name="Liu X."/>
        </authorList>
    </citation>
    <scope>NUCLEOTIDE SEQUENCE [LARGE SCALE GENOMIC DNA]</scope>
    <source>
        <strain evidence="5">W106-1 / CGMCC3.15140</strain>
    </source>
</reference>
<accession>W3X336</accession>
<dbReference type="Proteomes" id="UP000030651">
    <property type="component" value="Unassembled WGS sequence"/>
</dbReference>
<evidence type="ECO:0000256" key="1">
    <source>
        <dbReference type="ARBA" id="ARBA00022679"/>
    </source>
</evidence>
<dbReference type="InterPro" id="IPR041068">
    <property type="entry name" value="HTH_51"/>
</dbReference>
<dbReference type="AlphaFoldDB" id="W3X336"/>
<name>W3X336_PESFW</name>
<dbReference type="InParanoid" id="W3X336"/>
<evidence type="ECO:0000259" key="2">
    <source>
        <dbReference type="Pfam" id="PF08242"/>
    </source>
</evidence>
<dbReference type="OrthoDB" id="329835at2759"/>
<dbReference type="GO" id="GO:0016740">
    <property type="term" value="F:transferase activity"/>
    <property type="evidence" value="ECO:0007669"/>
    <property type="project" value="UniProtKB-KW"/>
</dbReference>
<dbReference type="OMA" id="TACIHAT"/>
<protein>
    <recommendedName>
        <fullName evidence="6">Methyltransferase type 12 domain-containing protein</fullName>
    </recommendedName>
</protein>
<dbReference type="eggNOG" id="ENOG502T81D">
    <property type="taxonomic scope" value="Eukaryota"/>
</dbReference>
<dbReference type="Gene3D" id="3.40.50.150">
    <property type="entry name" value="Vaccinia Virus protein VP39"/>
    <property type="match status" value="1"/>
</dbReference>
<proteinExistence type="predicted"/>